<evidence type="ECO:0000313" key="3">
    <source>
        <dbReference type="EMBL" id="KAF7322564.1"/>
    </source>
</evidence>
<dbReference type="EMBL" id="JACAZE010000001">
    <property type="protein sequence ID" value="KAF7322564.1"/>
    <property type="molecule type" value="Genomic_DNA"/>
</dbReference>
<name>A0A8H6TT23_MYCCL</name>
<feature type="compositionally biased region" description="Low complexity" evidence="1">
    <location>
        <begin position="734"/>
        <end position="749"/>
    </location>
</feature>
<keyword evidence="2" id="KW-0472">Membrane</keyword>
<feature type="compositionally biased region" description="Low complexity" evidence="1">
    <location>
        <begin position="575"/>
        <end position="603"/>
    </location>
</feature>
<protein>
    <submittedName>
        <fullName evidence="3">Uncharacterized protein</fullName>
    </submittedName>
</protein>
<sequence length="758" mass="79192">MLYRHGPSCWARCWWTCWRTSWRTSFLSGSEGYAKNNVLRNVKLVQIHSCLDAIAAVDNQPRKLFLAVRKASISAESDVDESAFIASLRKESVSSEIESIANIPNLGALQTHKWVPFLLVPNCGQPRRNRVRTHELFEPRDISVLGLDGFRKCKIALRVLVSVVCDRLVGQRPEITQRGMHLLGRALEEAPATSDEERVASEDATGMRRVRRVGGVKADRVLRMARRRESANRHVLPELEHVSVFDDLGCRRRLVRAGVDDGFGVFRREEGIATTVVFMVVRSDEGDKADPEVVSRLGYFRDLILRLSGSRDGCKARRQPGTHIEWVHRGSLLGRVVDEERGNGGGLHGAAATTAMSEGGRVSTYAVSSRRPHFLLLPRPFSSLWCGWPRACSVMPVLQPISEKRQLLAGLASSADQAANVVGNLVGGVLDAVAGGPGAAQQNNAPAAPGAAPAAAAPGPSAAPAPPAANSPPAGGAGPIAPPANTTPPAAVGPIATTTTTSQTAASAVNNAGDDGSTSSDEGDDTSTTSDQDGDSTASAQQTTNTQTTNTQTQTQTQTSAAQSSSAAFSSQITSNSGAAAGGASTNSASGVSAVSTSSGNAVESSGLPNSGAGSAITSAITTSSLSANSPSVSQPQTLGATSVHAPNAAAVAGGVLGALVLLALATIGLVVFLRKRQMRKAPSAEFLTVYPPQSPFARRDGGTRPFALDPEPSMRTASYATSLTSGTLTRTQTMMSTDSASSGTSLSGPPMRTRDYP</sequence>
<feature type="region of interest" description="Disordered" evidence="1">
    <location>
        <begin position="438"/>
        <end position="563"/>
    </location>
</feature>
<reference evidence="3" key="1">
    <citation type="submission" date="2020-05" db="EMBL/GenBank/DDBJ databases">
        <title>Mycena genomes resolve the evolution of fungal bioluminescence.</title>
        <authorList>
            <person name="Tsai I.J."/>
        </authorList>
    </citation>
    <scope>NUCLEOTIDE SEQUENCE</scope>
    <source>
        <strain evidence="3">110903Hualien_Pintung</strain>
    </source>
</reference>
<proteinExistence type="predicted"/>
<accession>A0A8H6TT23</accession>
<keyword evidence="2" id="KW-1133">Transmembrane helix</keyword>
<dbReference type="OrthoDB" id="3071004at2759"/>
<feature type="transmembrane region" description="Helical" evidence="2">
    <location>
        <begin position="649"/>
        <end position="674"/>
    </location>
</feature>
<feature type="compositionally biased region" description="Low complexity" evidence="1">
    <location>
        <begin position="438"/>
        <end position="460"/>
    </location>
</feature>
<feature type="compositionally biased region" description="Pro residues" evidence="1">
    <location>
        <begin position="461"/>
        <end position="470"/>
    </location>
</feature>
<evidence type="ECO:0000256" key="2">
    <source>
        <dbReference type="SAM" id="Phobius"/>
    </source>
</evidence>
<dbReference type="Proteomes" id="UP000613580">
    <property type="component" value="Unassembled WGS sequence"/>
</dbReference>
<keyword evidence="2" id="KW-0812">Transmembrane</keyword>
<organism evidence="3 4">
    <name type="scientific">Mycena chlorophos</name>
    <name type="common">Agaric fungus</name>
    <name type="synonym">Agaricus chlorophos</name>
    <dbReference type="NCBI Taxonomy" id="658473"/>
    <lineage>
        <taxon>Eukaryota</taxon>
        <taxon>Fungi</taxon>
        <taxon>Dikarya</taxon>
        <taxon>Basidiomycota</taxon>
        <taxon>Agaricomycotina</taxon>
        <taxon>Agaricomycetes</taxon>
        <taxon>Agaricomycetidae</taxon>
        <taxon>Agaricales</taxon>
        <taxon>Marasmiineae</taxon>
        <taxon>Mycenaceae</taxon>
        <taxon>Mycena</taxon>
    </lineage>
</organism>
<gene>
    <name evidence="3" type="ORF">HMN09_00034900</name>
</gene>
<feature type="region of interest" description="Disordered" evidence="1">
    <location>
        <begin position="698"/>
        <end position="758"/>
    </location>
</feature>
<dbReference type="AlphaFoldDB" id="A0A8H6TT23"/>
<feature type="compositionally biased region" description="Low complexity" evidence="1">
    <location>
        <begin position="487"/>
        <end position="563"/>
    </location>
</feature>
<feature type="region of interest" description="Disordered" evidence="1">
    <location>
        <begin position="575"/>
        <end position="610"/>
    </location>
</feature>
<evidence type="ECO:0000313" key="4">
    <source>
        <dbReference type="Proteomes" id="UP000613580"/>
    </source>
</evidence>
<feature type="compositionally biased region" description="Polar residues" evidence="1">
    <location>
        <begin position="716"/>
        <end position="733"/>
    </location>
</feature>
<evidence type="ECO:0000256" key="1">
    <source>
        <dbReference type="SAM" id="MobiDB-lite"/>
    </source>
</evidence>
<keyword evidence="4" id="KW-1185">Reference proteome</keyword>
<comment type="caution">
    <text evidence="3">The sequence shown here is derived from an EMBL/GenBank/DDBJ whole genome shotgun (WGS) entry which is preliminary data.</text>
</comment>